<feature type="transmembrane region" description="Helical" evidence="1">
    <location>
        <begin position="6"/>
        <end position="33"/>
    </location>
</feature>
<dbReference type="STRING" id="119641.SAMN05421842_12523"/>
<organism evidence="3 4">
    <name type="scientific">Clostridium uliginosum</name>
    <dbReference type="NCBI Taxonomy" id="119641"/>
    <lineage>
        <taxon>Bacteria</taxon>
        <taxon>Bacillati</taxon>
        <taxon>Bacillota</taxon>
        <taxon>Clostridia</taxon>
        <taxon>Eubacteriales</taxon>
        <taxon>Clostridiaceae</taxon>
        <taxon>Clostridium</taxon>
    </lineage>
</organism>
<evidence type="ECO:0000313" key="4">
    <source>
        <dbReference type="Proteomes" id="UP000199263"/>
    </source>
</evidence>
<sequence length="442" mass="48812">MELLLYTLRAVSGAIVEPALMFTLILLGIILYVKNRKLVMMQRMILGESVNSTLELTLSQIVLGILAGTIVSVILSSLGIMFGQNSGIIYLFGISIILMFVKPRFICFSYSGAILGAISICTTLLSGFIPEIKENMIFNIDILYLMTFIGVLHIVEGILVMIDGDRGAIPVFTNKGGKILGGFALNRYWVLSVAILISVLTNNEAINYITTSIQTPNGWPFIKGSSGINILALASISIMPLYAVIGYSTVTFTKGKREKALSSGKYILCYGIILTLISQIAKFGIFAEVLVIAFAPFGHEMMIKIQRDKEDKLQPKFVSDEDGLVILEVVPKSIAYDLGLRAGNKVISINDKIINSEAEMYVILKESLYNANLKIEDSTGIIKELKVKTNKGKRLGMILVPRMVEEKDKVMIKDNKFSEVLNKLKSSDEEETNETNHNKKNL</sequence>
<feature type="transmembrane region" description="Helical" evidence="1">
    <location>
        <begin position="183"/>
        <end position="201"/>
    </location>
</feature>
<dbReference type="RefSeq" id="WP_090093155.1">
    <property type="nucleotide sequence ID" value="NZ_FOMG01000025.1"/>
</dbReference>
<dbReference type="AlphaFoldDB" id="A0A1I1QUW6"/>
<keyword evidence="4" id="KW-1185">Reference proteome</keyword>
<dbReference type="EMBL" id="FOMG01000025">
    <property type="protein sequence ID" value="SFD21840.1"/>
    <property type="molecule type" value="Genomic_DNA"/>
</dbReference>
<dbReference type="PROSITE" id="PS50106">
    <property type="entry name" value="PDZ"/>
    <property type="match status" value="1"/>
</dbReference>
<keyword evidence="1" id="KW-1133">Transmembrane helix</keyword>
<keyword evidence="1" id="KW-0472">Membrane</keyword>
<evidence type="ECO:0000259" key="2">
    <source>
        <dbReference type="PROSITE" id="PS50106"/>
    </source>
</evidence>
<feature type="transmembrane region" description="Helical" evidence="1">
    <location>
        <begin position="221"/>
        <end position="245"/>
    </location>
</feature>
<feature type="transmembrane region" description="Helical" evidence="1">
    <location>
        <begin position="108"/>
        <end position="130"/>
    </location>
</feature>
<evidence type="ECO:0000313" key="3">
    <source>
        <dbReference type="EMBL" id="SFD21840.1"/>
    </source>
</evidence>
<dbReference type="InterPro" id="IPR001478">
    <property type="entry name" value="PDZ"/>
</dbReference>
<reference evidence="3 4" key="1">
    <citation type="submission" date="2016-10" db="EMBL/GenBank/DDBJ databases">
        <authorList>
            <person name="de Groot N.N."/>
        </authorList>
    </citation>
    <scope>NUCLEOTIDE SEQUENCE [LARGE SCALE GENOMIC DNA]</scope>
    <source>
        <strain evidence="3 4">DSM 12992</strain>
    </source>
</reference>
<keyword evidence="1" id="KW-0812">Transmembrane</keyword>
<protein>
    <recommendedName>
        <fullName evidence="2">PDZ domain-containing protein</fullName>
    </recommendedName>
</protein>
<dbReference type="SUPFAM" id="SSF50156">
    <property type="entry name" value="PDZ domain-like"/>
    <property type="match status" value="1"/>
</dbReference>
<gene>
    <name evidence="3" type="ORF">SAMN05421842_12523</name>
</gene>
<proteinExistence type="predicted"/>
<evidence type="ECO:0000256" key="1">
    <source>
        <dbReference type="SAM" id="Phobius"/>
    </source>
</evidence>
<feature type="transmembrane region" description="Helical" evidence="1">
    <location>
        <begin position="54"/>
        <end position="75"/>
    </location>
</feature>
<feature type="transmembrane region" description="Helical" evidence="1">
    <location>
        <begin position="81"/>
        <end position="101"/>
    </location>
</feature>
<dbReference type="SMART" id="SM00228">
    <property type="entry name" value="PDZ"/>
    <property type="match status" value="1"/>
</dbReference>
<name>A0A1I1QUW6_9CLOT</name>
<feature type="transmembrane region" description="Helical" evidence="1">
    <location>
        <begin position="266"/>
        <end position="297"/>
    </location>
</feature>
<dbReference type="Proteomes" id="UP000199263">
    <property type="component" value="Unassembled WGS sequence"/>
</dbReference>
<feature type="transmembrane region" description="Helical" evidence="1">
    <location>
        <begin position="142"/>
        <end position="162"/>
    </location>
</feature>
<dbReference type="InterPro" id="IPR036034">
    <property type="entry name" value="PDZ_sf"/>
</dbReference>
<feature type="domain" description="PDZ" evidence="2">
    <location>
        <begin position="302"/>
        <end position="379"/>
    </location>
</feature>
<dbReference type="Gene3D" id="2.30.42.10">
    <property type="match status" value="1"/>
</dbReference>
<dbReference type="OrthoDB" id="198399at2"/>
<accession>A0A1I1QUW6</accession>